<name>A0A0D9QE25_PLAFR</name>
<gene>
    <name evidence="2" type="ORF">AK88_05064</name>
</gene>
<dbReference type="VEuPathDB" id="PlasmoDB:AK88_05064"/>
<accession>A0A0D9QE25</accession>
<feature type="region of interest" description="Disordered" evidence="1">
    <location>
        <begin position="1"/>
        <end position="43"/>
    </location>
</feature>
<protein>
    <submittedName>
        <fullName evidence="2">Uncharacterized protein</fullName>
    </submittedName>
</protein>
<dbReference type="AlphaFoldDB" id="A0A0D9QE25"/>
<feature type="region of interest" description="Disordered" evidence="1">
    <location>
        <begin position="60"/>
        <end position="84"/>
    </location>
</feature>
<proteinExistence type="predicted"/>
<dbReference type="RefSeq" id="XP_012338089.1">
    <property type="nucleotide sequence ID" value="XM_012482666.1"/>
</dbReference>
<feature type="compositionally biased region" description="Basic residues" evidence="1">
    <location>
        <begin position="7"/>
        <end position="18"/>
    </location>
</feature>
<reference evidence="2 3" key="1">
    <citation type="submission" date="2014-03" db="EMBL/GenBank/DDBJ databases">
        <title>The Genome Sequence of Plasmodium fragile nilgiri.</title>
        <authorList>
            <consortium name="The Broad Institute Genomics Platform"/>
            <consortium name="The Broad Institute Genome Sequencing Center for Infectious Disease"/>
            <person name="Neafsey D."/>
            <person name="Duraisingh M."/>
            <person name="Young S.K."/>
            <person name="Zeng Q."/>
            <person name="Gargeya S."/>
            <person name="Abouelleil A."/>
            <person name="Alvarado L."/>
            <person name="Chapman S.B."/>
            <person name="Gainer-Dewar J."/>
            <person name="Goldberg J."/>
            <person name="Griggs A."/>
            <person name="Gujja S."/>
            <person name="Hansen M."/>
            <person name="Howarth C."/>
            <person name="Imamovic A."/>
            <person name="Larimer J."/>
            <person name="Pearson M."/>
            <person name="Poon T.W."/>
            <person name="Priest M."/>
            <person name="Roberts A."/>
            <person name="Saif S."/>
            <person name="Shea T."/>
            <person name="Sykes S."/>
            <person name="Wortman J."/>
            <person name="Nusbaum C."/>
            <person name="Birren B."/>
        </authorList>
    </citation>
    <scope>NUCLEOTIDE SEQUENCE [LARGE SCALE GENOMIC DNA]</scope>
    <source>
        <strain evidence="3">nilgiri</strain>
    </source>
</reference>
<keyword evidence="3" id="KW-1185">Reference proteome</keyword>
<dbReference type="Proteomes" id="UP000054561">
    <property type="component" value="Unassembled WGS sequence"/>
</dbReference>
<dbReference type="OrthoDB" id="375409at2759"/>
<dbReference type="EMBL" id="KQ001734">
    <property type="protein sequence ID" value="KJP85310.1"/>
    <property type="molecule type" value="Genomic_DNA"/>
</dbReference>
<feature type="region of interest" description="Disordered" evidence="1">
    <location>
        <begin position="323"/>
        <end position="350"/>
    </location>
</feature>
<evidence type="ECO:0000256" key="1">
    <source>
        <dbReference type="SAM" id="MobiDB-lite"/>
    </source>
</evidence>
<organism evidence="2 3">
    <name type="scientific">Plasmodium fragile</name>
    <dbReference type="NCBI Taxonomy" id="5857"/>
    <lineage>
        <taxon>Eukaryota</taxon>
        <taxon>Sar</taxon>
        <taxon>Alveolata</taxon>
        <taxon>Apicomplexa</taxon>
        <taxon>Aconoidasida</taxon>
        <taxon>Haemosporida</taxon>
        <taxon>Plasmodiidae</taxon>
        <taxon>Plasmodium</taxon>
        <taxon>Plasmodium (Plasmodium)</taxon>
    </lineage>
</organism>
<dbReference type="GeneID" id="24270378"/>
<feature type="compositionally biased region" description="Polar residues" evidence="1">
    <location>
        <begin position="331"/>
        <end position="350"/>
    </location>
</feature>
<evidence type="ECO:0000313" key="3">
    <source>
        <dbReference type="Proteomes" id="UP000054561"/>
    </source>
</evidence>
<sequence>MYDDIKKKKSENRKKKKKGHEEKNSSINENGSENAKKGVEKNGGNVTNIIKYENAKVNKNGDEYTNQDKCASHKGTPKPDLRGGTNDDQNMYYIFEELIFKEDMKKKVRHYTWFYYFENMVLKLDNFVTQILNYSYYILNNMVTPSNCSGINNKRIILLVQSTLTVQMVNGRNRKKKFTSSFNHNAFKHIEQIVMHKEDINTNSKINKNELKILNYLKNQNIKSMIYINDIFEPQFFSILFLVHTTEEKETTNFISKQNDITEHSPNKNDQKLDYNECGIMRGYDIILLRYSYEIIYFYKNSKATASYNNPIYNQANQHGKITEKKHHNSKIQQQNDHPNEQVSRGTNNSTLNKDIIEKNKYHKMLTWKNYLNKSNELKQCVVLDALNICSGMDGYIDGENFNFDVLVNDAYSYLVKYKTKLSIFRLIYAVTSLLKSQMRPIIYIPHWWYHDIPFCENNILESGDFHLFVFKELEKDGFLKIGNKNKDSSVLTMDEKDTDLFVELAIEQNAILCTNNNDIIKYYIDICENAKVSKFIAKGTFFMLANFL</sequence>
<evidence type="ECO:0000313" key="2">
    <source>
        <dbReference type="EMBL" id="KJP85310.1"/>
    </source>
</evidence>
<dbReference type="OMA" id="CSGMDGY"/>